<dbReference type="RefSeq" id="WP_219778139.1">
    <property type="nucleotide sequence ID" value="NZ_JAHXPT010000002.1"/>
</dbReference>
<dbReference type="InterPro" id="IPR002934">
    <property type="entry name" value="Polymerase_NTP_transf_dom"/>
</dbReference>
<name>A0ABS7AK98_9CLOT</name>
<accession>A0ABS7AK98</accession>
<organism evidence="2 3">
    <name type="scientific">Clostridium weizhouense</name>
    <dbReference type="NCBI Taxonomy" id="2859781"/>
    <lineage>
        <taxon>Bacteria</taxon>
        <taxon>Bacillati</taxon>
        <taxon>Bacillota</taxon>
        <taxon>Clostridia</taxon>
        <taxon>Eubacteriales</taxon>
        <taxon>Clostridiaceae</taxon>
        <taxon>Clostridium</taxon>
    </lineage>
</organism>
<feature type="domain" description="Polymerase nucleotidyl transferase" evidence="1">
    <location>
        <begin position="6"/>
        <end position="82"/>
    </location>
</feature>
<evidence type="ECO:0000313" key="3">
    <source>
        <dbReference type="Proteomes" id="UP001519921"/>
    </source>
</evidence>
<dbReference type="PROSITE" id="PS50152">
    <property type="entry name" value="25A_SYNTH_3"/>
    <property type="match status" value="1"/>
</dbReference>
<evidence type="ECO:0000259" key="1">
    <source>
        <dbReference type="Pfam" id="PF01909"/>
    </source>
</evidence>
<sequence length="143" mass="16816">MDTDGFINGLKKINNVICVCKFGSYGSEYWIEGRSDIDLAVIVKSGVTIMDTLDIEEDIIELAKEYYDYDNIHLTFILFNDFGSKFARIAVDSEEQYIVDYNNWYDFQHYVLKFIRNNLKIEKILKIDEQYRYFGGVIDESLL</sequence>
<reference evidence="2 3" key="1">
    <citation type="submission" date="2021-07" db="EMBL/GenBank/DDBJ databases">
        <title>Clostridium weizhouense sp. nov., an anaerobic bacterium isolated from activated sludge of Petroleum wastewater.</title>
        <authorList>
            <person name="Li Q."/>
        </authorList>
    </citation>
    <scope>NUCLEOTIDE SEQUENCE [LARGE SCALE GENOMIC DNA]</scope>
    <source>
        <strain evidence="2 3">YB-6</strain>
    </source>
</reference>
<dbReference type="EMBL" id="JAHXPT010000002">
    <property type="protein sequence ID" value="MBW6409082.1"/>
    <property type="molecule type" value="Genomic_DNA"/>
</dbReference>
<dbReference type="Proteomes" id="UP001519921">
    <property type="component" value="Unassembled WGS sequence"/>
</dbReference>
<proteinExistence type="predicted"/>
<comment type="caution">
    <text evidence="2">The sequence shown here is derived from an EMBL/GenBank/DDBJ whole genome shotgun (WGS) entry which is preliminary data.</text>
</comment>
<dbReference type="InterPro" id="IPR043519">
    <property type="entry name" value="NT_sf"/>
</dbReference>
<protein>
    <submittedName>
        <fullName evidence="2">Nucleotidyltransferase domain-containing protein</fullName>
    </submittedName>
</protein>
<evidence type="ECO:0000313" key="2">
    <source>
        <dbReference type="EMBL" id="MBW6409082.1"/>
    </source>
</evidence>
<dbReference type="SUPFAM" id="SSF81301">
    <property type="entry name" value="Nucleotidyltransferase"/>
    <property type="match status" value="1"/>
</dbReference>
<gene>
    <name evidence="2" type="ORF">KYD98_03180</name>
</gene>
<keyword evidence="3" id="KW-1185">Reference proteome</keyword>
<dbReference type="Pfam" id="PF01909">
    <property type="entry name" value="NTP_transf_2"/>
    <property type="match status" value="1"/>
</dbReference>